<evidence type="ECO:0000256" key="6">
    <source>
        <dbReference type="ARBA" id="ARBA00023315"/>
    </source>
</evidence>
<feature type="domain" description="Gcp-like" evidence="9">
    <location>
        <begin position="121"/>
        <end position="372"/>
    </location>
</feature>
<dbReference type="InterPro" id="IPR017860">
    <property type="entry name" value="Peptidase_M22_CS"/>
</dbReference>
<dbReference type="PANTHER" id="PTHR11735">
    <property type="entry name" value="TRNA N6-ADENOSINE THREONYLCARBAMOYLTRANSFERASE"/>
    <property type="match status" value="1"/>
</dbReference>
<feature type="binding site" evidence="8">
    <location>
        <position position="223"/>
    </location>
    <ligand>
        <name>substrate</name>
    </ligand>
</feature>
<dbReference type="GO" id="GO:0005506">
    <property type="term" value="F:iron ion binding"/>
    <property type="evidence" value="ECO:0007669"/>
    <property type="project" value="UniProtKB-UniRule"/>
</dbReference>
<keyword evidence="6 8" id="KW-0012">Acyltransferase</keyword>
<protein>
    <recommendedName>
        <fullName evidence="8">tRNA N6-adenosine threonylcarbamoyltransferase</fullName>
        <ecNumber evidence="8">2.3.1.234</ecNumber>
    </recommendedName>
    <alternativeName>
        <fullName evidence="8">N6-L-threonylcarbamoyladenine synthase</fullName>
        <shortName evidence="8">t(6)A synthase</shortName>
    </alternativeName>
    <alternativeName>
        <fullName evidence="8">t(6)A37 threonylcarbamoyladenosine biosynthesis protein TsaD</fullName>
    </alternativeName>
    <alternativeName>
        <fullName evidence="8">tRNA threonylcarbamoyladenosine biosynthesis protein TsaD</fullName>
    </alternativeName>
</protein>
<comment type="function">
    <text evidence="8">Required for the formation of a threonylcarbamoyl group on adenosine at position 37 (t(6)A37) in tRNAs that read codons beginning with adenine. Is involved in the transfer of the threonylcarbamoyl moiety of threonylcarbamoyl-AMP (TC-AMP) to the N6 group of A37, together with TsaE and TsaB. TsaD likely plays a direct catalytic role in this reaction.</text>
</comment>
<evidence type="ECO:0000256" key="2">
    <source>
        <dbReference type="ARBA" id="ARBA00022679"/>
    </source>
</evidence>
<feature type="binding site" evidence="8">
    <location>
        <position position="162"/>
    </location>
    <ligand>
        <name>Fe cation</name>
        <dbReference type="ChEBI" id="CHEBI:24875"/>
    </ligand>
</feature>
<evidence type="ECO:0000256" key="1">
    <source>
        <dbReference type="ARBA" id="ARBA00022490"/>
    </source>
</evidence>
<dbReference type="Gene3D" id="3.30.420.40">
    <property type="match status" value="3"/>
</dbReference>
<comment type="caution">
    <text evidence="8">Lacks conserved residue(s) required for the propagation of feature annotation.</text>
</comment>
<dbReference type="FunFam" id="3.30.420.40:FF:000040">
    <property type="entry name" value="tRNA N6-adenosine threonylcarbamoyltransferase"/>
    <property type="match status" value="1"/>
</dbReference>
<dbReference type="EC" id="2.3.1.234" evidence="8"/>
<feature type="binding site" evidence="8">
    <location>
        <begin position="190"/>
        <end position="194"/>
    </location>
    <ligand>
        <name>substrate</name>
    </ligand>
</feature>
<evidence type="ECO:0000256" key="3">
    <source>
        <dbReference type="ARBA" id="ARBA00022694"/>
    </source>
</evidence>
<comment type="catalytic activity">
    <reaction evidence="7 8">
        <text>L-threonylcarbamoyladenylate + adenosine(37) in tRNA = N(6)-L-threonylcarbamoyladenosine(37) in tRNA + AMP + H(+)</text>
        <dbReference type="Rhea" id="RHEA:37059"/>
        <dbReference type="Rhea" id="RHEA-COMP:10162"/>
        <dbReference type="Rhea" id="RHEA-COMP:10163"/>
        <dbReference type="ChEBI" id="CHEBI:15378"/>
        <dbReference type="ChEBI" id="CHEBI:73682"/>
        <dbReference type="ChEBI" id="CHEBI:74411"/>
        <dbReference type="ChEBI" id="CHEBI:74418"/>
        <dbReference type="ChEBI" id="CHEBI:456215"/>
        <dbReference type="EC" id="2.3.1.234"/>
    </reaction>
</comment>
<evidence type="ECO:0000259" key="9">
    <source>
        <dbReference type="Pfam" id="PF00814"/>
    </source>
</evidence>
<dbReference type="InterPro" id="IPR017861">
    <property type="entry name" value="KAE1/TsaD"/>
</dbReference>
<dbReference type="GO" id="GO:0002949">
    <property type="term" value="P:tRNA threonylcarbamoyladenosine modification"/>
    <property type="evidence" value="ECO:0007669"/>
    <property type="project" value="UniProtKB-UniRule"/>
</dbReference>
<organism evidence="10 11">
    <name type="scientific">Candidatus Lloydbacteria bacterium CG22_combo_CG10-13_8_21_14_all_47_15</name>
    <dbReference type="NCBI Taxonomy" id="1974635"/>
    <lineage>
        <taxon>Bacteria</taxon>
        <taxon>Candidatus Lloydiibacteriota</taxon>
    </lineage>
</organism>
<dbReference type="EMBL" id="PCTL01000026">
    <property type="protein sequence ID" value="PIP73240.1"/>
    <property type="molecule type" value="Genomic_DNA"/>
</dbReference>
<evidence type="ECO:0000256" key="7">
    <source>
        <dbReference type="ARBA" id="ARBA00048117"/>
    </source>
</evidence>
<keyword evidence="4 8" id="KW-0479">Metal-binding</keyword>
<comment type="cofactor">
    <cofactor evidence="8">
        <name>Fe(2+)</name>
        <dbReference type="ChEBI" id="CHEBI:29033"/>
    </cofactor>
    <text evidence="8">Binds 1 Fe(2+) ion per subunit.</text>
</comment>
<evidence type="ECO:0000313" key="11">
    <source>
        <dbReference type="Proteomes" id="UP000230638"/>
    </source>
</evidence>
<comment type="subcellular location">
    <subcellularLocation>
        <location evidence="8">Cytoplasm</location>
    </subcellularLocation>
</comment>
<dbReference type="Pfam" id="PF00814">
    <property type="entry name" value="TsaD"/>
    <property type="match status" value="2"/>
</dbReference>
<proteinExistence type="inferred from homology"/>
<keyword evidence="2 8" id="KW-0808">Transferase</keyword>
<dbReference type="InterPro" id="IPR043129">
    <property type="entry name" value="ATPase_NBD"/>
</dbReference>
<dbReference type="PROSITE" id="PS01016">
    <property type="entry name" value="GLYCOPROTEASE"/>
    <property type="match status" value="1"/>
</dbReference>
<dbReference type="Proteomes" id="UP000230638">
    <property type="component" value="Unassembled WGS sequence"/>
</dbReference>
<gene>
    <name evidence="8" type="primary">tsaD</name>
    <name evidence="10" type="ORF">COW88_02500</name>
</gene>
<name>A0A2H0CV26_9BACT</name>
<accession>A0A2H0CV26</accession>
<reference evidence="10 11" key="1">
    <citation type="submission" date="2017-09" db="EMBL/GenBank/DDBJ databases">
        <title>Depth-based differentiation of microbial function through sediment-hosted aquifers and enrichment of novel symbionts in the deep terrestrial subsurface.</title>
        <authorList>
            <person name="Probst A.J."/>
            <person name="Ladd B."/>
            <person name="Jarett J.K."/>
            <person name="Geller-Mcgrath D.E."/>
            <person name="Sieber C.M."/>
            <person name="Emerson J.B."/>
            <person name="Anantharaman K."/>
            <person name="Thomas B.C."/>
            <person name="Malmstrom R."/>
            <person name="Stieglmeier M."/>
            <person name="Klingl A."/>
            <person name="Woyke T."/>
            <person name="Ryan C.M."/>
            <person name="Banfield J.F."/>
        </authorList>
    </citation>
    <scope>NUCLEOTIDE SEQUENCE [LARGE SCALE GENOMIC DNA]</scope>
    <source>
        <strain evidence="10">CG22_combo_CG10-13_8_21_14_all_47_15</strain>
    </source>
</reference>
<dbReference type="InterPro" id="IPR000905">
    <property type="entry name" value="Gcp-like_dom"/>
</dbReference>
<evidence type="ECO:0000256" key="4">
    <source>
        <dbReference type="ARBA" id="ARBA00022723"/>
    </source>
</evidence>
<dbReference type="PRINTS" id="PR00789">
    <property type="entry name" value="OSIALOPTASE"/>
</dbReference>
<dbReference type="HAMAP" id="MF_01445">
    <property type="entry name" value="TsaD"/>
    <property type="match status" value="1"/>
</dbReference>
<evidence type="ECO:0000256" key="5">
    <source>
        <dbReference type="ARBA" id="ARBA00023004"/>
    </source>
</evidence>
<comment type="caution">
    <text evidence="10">The sequence shown here is derived from an EMBL/GenBank/DDBJ whole genome shotgun (WGS) entry which is preliminary data.</text>
</comment>
<feature type="domain" description="Gcp-like" evidence="9">
    <location>
        <begin position="38"/>
        <end position="83"/>
    </location>
</feature>
<dbReference type="GO" id="GO:0005737">
    <property type="term" value="C:cytoplasm"/>
    <property type="evidence" value="ECO:0007669"/>
    <property type="project" value="UniProtKB-SubCell"/>
</dbReference>
<comment type="similarity">
    <text evidence="8">Belongs to the KAE1 / TsaD family.</text>
</comment>
<dbReference type="SUPFAM" id="SSF53067">
    <property type="entry name" value="Actin-like ATPase domain"/>
    <property type="match status" value="1"/>
</dbReference>
<evidence type="ECO:0000256" key="8">
    <source>
        <dbReference type="HAMAP-Rule" id="MF_01445"/>
    </source>
</evidence>
<dbReference type="NCBIfam" id="TIGR00329">
    <property type="entry name" value="gcp_kae1"/>
    <property type="match status" value="1"/>
</dbReference>
<dbReference type="GO" id="GO:0061711">
    <property type="term" value="F:tRNA N(6)-L-threonylcarbamoyladenine synthase activity"/>
    <property type="evidence" value="ECO:0007669"/>
    <property type="project" value="UniProtKB-EC"/>
</dbReference>
<keyword evidence="1 8" id="KW-0963">Cytoplasm</keyword>
<evidence type="ECO:0000313" key="10">
    <source>
        <dbReference type="EMBL" id="PIP73240.1"/>
    </source>
</evidence>
<feature type="binding site" evidence="8">
    <location>
        <position position="166"/>
    </location>
    <ligand>
        <name>Fe cation</name>
        <dbReference type="ChEBI" id="CHEBI:24875"/>
    </ligand>
</feature>
<sequence length="401" mass="43454">MTAKSAHARILAIETSCDETAVAILEARGGQSRAEFLVRANLVLSQAALHAEYGGVFPSLAKREHAKNLVPLLMQALKDAGMYKTTGANLEILDAKNLETLFTREPELLSQFIREIPKLVKPPIDAIAVTYGPGLTPALWVGINFAKALADIWNVPIIPVSHMEGHIFSALIRGQTFSIADIRLQALALLVSGGHTELVLIRGQRVYEIIGQTRDDAVGEAFDKVGRMLGLPYPGGPTVAARADAYSPRETGELSLPRPMIDSPDFDFSFSGIKTAVLYFLKDREKNNLPLDEETKSIVCNAFQEAVVEVLVSKTIRAASMHAIQTILVGGGVSANRRLREALTNAIQKEIPDARLFLPEPAETGDNALMIAVAGFYRFLAEPHGTAPEKISAEGNLRLSV</sequence>
<keyword evidence="5 8" id="KW-0408">Iron</keyword>
<keyword evidence="3 8" id="KW-0819">tRNA processing</keyword>
<feature type="binding site" evidence="8">
    <location>
        <position position="236"/>
    </location>
    <ligand>
        <name>substrate</name>
    </ligand>
</feature>
<dbReference type="AlphaFoldDB" id="A0A2H0CV26"/>
<dbReference type="PANTHER" id="PTHR11735:SF6">
    <property type="entry name" value="TRNA N6-ADENOSINE THREONYLCARBAMOYLTRANSFERASE, MITOCHONDRIAL"/>
    <property type="match status" value="1"/>
</dbReference>
<feature type="binding site" evidence="8">
    <location>
        <position position="336"/>
    </location>
    <ligand>
        <name>substrate</name>
    </ligand>
</feature>
<dbReference type="InterPro" id="IPR022450">
    <property type="entry name" value="TsaD"/>
</dbReference>
<feature type="binding site" evidence="8">
    <location>
        <position position="366"/>
    </location>
    <ligand>
        <name>Fe cation</name>
        <dbReference type="ChEBI" id="CHEBI:24875"/>
    </ligand>
</feature>